<dbReference type="GO" id="GO:0031418">
    <property type="term" value="F:L-ascorbic acid binding"/>
    <property type="evidence" value="ECO:0007669"/>
    <property type="project" value="UniProtKB-KW"/>
</dbReference>
<dbReference type="EMBL" id="UZAM01007623">
    <property type="protein sequence ID" value="VDP00376.1"/>
    <property type="molecule type" value="Genomic_DNA"/>
</dbReference>
<dbReference type="GO" id="GO:0004656">
    <property type="term" value="F:procollagen-proline 4-dioxygenase activity"/>
    <property type="evidence" value="ECO:0007669"/>
    <property type="project" value="TreeGrafter"/>
</dbReference>
<reference evidence="8" key="1">
    <citation type="submission" date="2016-06" db="UniProtKB">
        <authorList>
            <consortium name="WormBaseParasite"/>
        </authorList>
    </citation>
    <scope>IDENTIFICATION</scope>
</reference>
<dbReference type="Proteomes" id="UP000270296">
    <property type="component" value="Unassembled WGS sequence"/>
</dbReference>
<dbReference type="WBParaSite" id="SBAD_0000335701-mRNA-1">
    <property type="protein sequence ID" value="SBAD_0000335701-mRNA-1"/>
    <property type="gene ID" value="SBAD_0000335701"/>
</dbReference>
<dbReference type="OrthoDB" id="420380at2759"/>
<organism evidence="8">
    <name type="scientific">Soboliphyme baturini</name>
    <dbReference type="NCBI Taxonomy" id="241478"/>
    <lineage>
        <taxon>Eukaryota</taxon>
        <taxon>Metazoa</taxon>
        <taxon>Ecdysozoa</taxon>
        <taxon>Nematoda</taxon>
        <taxon>Enoplea</taxon>
        <taxon>Dorylaimia</taxon>
        <taxon>Dioctophymatida</taxon>
        <taxon>Dioctophymatoidea</taxon>
        <taxon>Soboliphymatidae</taxon>
        <taxon>Soboliphyme</taxon>
    </lineage>
</organism>
<evidence type="ECO:0000313" key="8">
    <source>
        <dbReference type="WBParaSite" id="SBAD_0000335701-mRNA-1"/>
    </source>
</evidence>
<evidence type="ECO:0000259" key="5">
    <source>
        <dbReference type="Pfam" id="PF13640"/>
    </source>
</evidence>
<keyword evidence="1" id="KW-0479">Metal-binding</keyword>
<keyword evidence="3" id="KW-0408">Iron</keyword>
<feature type="region of interest" description="Disordered" evidence="4">
    <location>
        <begin position="98"/>
        <end position="121"/>
    </location>
</feature>
<dbReference type="InterPro" id="IPR045054">
    <property type="entry name" value="P4HA-like"/>
</dbReference>
<dbReference type="InterPro" id="IPR044862">
    <property type="entry name" value="Pro_4_hyd_alph_FE2OG_OXY"/>
</dbReference>
<evidence type="ECO:0000256" key="3">
    <source>
        <dbReference type="ARBA" id="ARBA00023004"/>
    </source>
</evidence>
<feature type="domain" description="Prolyl 4-hydroxylase alpha subunit Fe(2+) 2OG dioxygenase" evidence="5">
    <location>
        <begin position="12"/>
        <end position="68"/>
    </location>
</feature>
<keyword evidence="7" id="KW-1185">Reference proteome</keyword>
<evidence type="ECO:0000256" key="1">
    <source>
        <dbReference type="ARBA" id="ARBA00022723"/>
    </source>
</evidence>
<name>A0A183IHW1_9BILA</name>
<dbReference type="GO" id="GO:0046872">
    <property type="term" value="F:metal ion binding"/>
    <property type="evidence" value="ECO:0007669"/>
    <property type="project" value="UniProtKB-KW"/>
</dbReference>
<keyword evidence="2" id="KW-0847">Vitamin C</keyword>
<evidence type="ECO:0000313" key="7">
    <source>
        <dbReference type="Proteomes" id="UP000270296"/>
    </source>
</evidence>
<dbReference type="PANTHER" id="PTHR10869">
    <property type="entry name" value="PROLYL 4-HYDROXYLASE ALPHA SUBUNIT"/>
    <property type="match status" value="1"/>
</dbReference>
<dbReference type="GO" id="GO:0005783">
    <property type="term" value="C:endoplasmic reticulum"/>
    <property type="evidence" value="ECO:0007669"/>
    <property type="project" value="TreeGrafter"/>
</dbReference>
<evidence type="ECO:0000256" key="2">
    <source>
        <dbReference type="ARBA" id="ARBA00022896"/>
    </source>
</evidence>
<dbReference type="PANTHER" id="PTHR10869:SF216">
    <property type="entry name" value="PROCOLLAGEN-PROLINE 4-DIOXYGENASE"/>
    <property type="match status" value="1"/>
</dbReference>
<dbReference type="Gene3D" id="2.60.120.620">
    <property type="entry name" value="q2cbj1_9rhob like domain"/>
    <property type="match status" value="1"/>
</dbReference>
<protein>
    <submittedName>
        <fullName evidence="8">Fe2OG dioxygenase domain-containing protein</fullName>
    </submittedName>
</protein>
<proteinExistence type="predicted"/>
<reference evidence="6 7" key="2">
    <citation type="submission" date="2018-11" db="EMBL/GenBank/DDBJ databases">
        <authorList>
            <consortium name="Pathogen Informatics"/>
        </authorList>
    </citation>
    <scope>NUCLEOTIDE SEQUENCE [LARGE SCALE GENOMIC DNA]</scope>
</reference>
<dbReference type="AlphaFoldDB" id="A0A183IHW1"/>
<dbReference type="Pfam" id="PF13640">
    <property type="entry name" value="2OG-FeII_Oxy_3"/>
    <property type="match status" value="1"/>
</dbReference>
<evidence type="ECO:0000256" key="4">
    <source>
        <dbReference type="SAM" id="MobiDB-lite"/>
    </source>
</evidence>
<accession>A0A183IHW1</accession>
<sequence length="121" mass="13357">MTDLDMEFSELLQLCNYGIGGHYQPHFDMAREDKVNLLTASMEEENGNRMASLLYYLSTPLAGGGTVFPSLNIAVSATKQERPTRYVDVACGVSSTGRNKMGGKHMDTREKSSFQTALQLN</sequence>
<evidence type="ECO:0000313" key="6">
    <source>
        <dbReference type="EMBL" id="VDP00376.1"/>
    </source>
</evidence>
<gene>
    <name evidence="6" type="ORF">SBAD_LOCUS3206</name>
</gene>